<dbReference type="GO" id="GO:0003700">
    <property type="term" value="F:DNA-binding transcription factor activity"/>
    <property type="evidence" value="ECO:0007669"/>
    <property type="project" value="InterPro"/>
</dbReference>
<dbReference type="InterPro" id="IPR051081">
    <property type="entry name" value="HTH_MetalResp_TranReg"/>
</dbReference>
<evidence type="ECO:0000259" key="4">
    <source>
        <dbReference type="PROSITE" id="PS50987"/>
    </source>
</evidence>
<dbReference type="InterPro" id="IPR036390">
    <property type="entry name" value="WH_DNA-bd_sf"/>
</dbReference>
<dbReference type="PANTHER" id="PTHR33154:SF18">
    <property type="entry name" value="ARSENICAL RESISTANCE OPERON REPRESSOR"/>
    <property type="match status" value="1"/>
</dbReference>
<evidence type="ECO:0000313" key="6">
    <source>
        <dbReference type="Proteomes" id="UP000001946"/>
    </source>
</evidence>
<dbReference type="eggNOG" id="COG0640">
    <property type="taxonomic scope" value="Bacteria"/>
</dbReference>
<evidence type="ECO:0000313" key="5">
    <source>
        <dbReference type="EMBL" id="BAE86468.1"/>
    </source>
</evidence>
<dbReference type="RefSeq" id="WP_011462035.1">
    <property type="nucleotide sequence ID" value="NC_007907.1"/>
</dbReference>
<dbReference type="SUPFAM" id="SSF46785">
    <property type="entry name" value="Winged helix' DNA-binding domain"/>
    <property type="match status" value="1"/>
</dbReference>
<keyword evidence="3" id="KW-0804">Transcription</keyword>
<dbReference type="GO" id="GO:0003677">
    <property type="term" value="F:DNA binding"/>
    <property type="evidence" value="ECO:0007669"/>
    <property type="project" value="UniProtKB-KW"/>
</dbReference>
<evidence type="ECO:0000256" key="3">
    <source>
        <dbReference type="ARBA" id="ARBA00023163"/>
    </source>
</evidence>
<dbReference type="PRINTS" id="PR00778">
    <property type="entry name" value="HTHARSR"/>
</dbReference>
<name>Q24NC4_DESHY</name>
<dbReference type="KEGG" id="dsy:DSY4679"/>
<dbReference type="NCBIfam" id="NF033788">
    <property type="entry name" value="HTH_metalloreg"/>
    <property type="match status" value="1"/>
</dbReference>
<keyword evidence="1" id="KW-0805">Transcription regulation</keyword>
<protein>
    <recommendedName>
        <fullName evidence="4">HTH arsR-type domain-containing protein</fullName>
    </recommendedName>
</protein>
<evidence type="ECO:0000256" key="1">
    <source>
        <dbReference type="ARBA" id="ARBA00023015"/>
    </source>
</evidence>
<dbReference type="CDD" id="cd00090">
    <property type="entry name" value="HTH_ARSR"/>
    <property type="match status" value="1"/>
</dbReference>
<keyword evidence="6" id="KW-1185">Reference proteome</keyword>
<dbReference type="Pfam" id="PF01022">
    <property type="entry name" value="HTH_5"/>
    <property type="match status" value="1"/>
</dbReference>
<feature type="domain" description="HTH arsR-type" evidence="4">
    <location>
        <begin position="1"/>
        <end position="92"/>
    </location>
</feature>
<dbReference type="AlphaFoldDB" id="Q24NC4"/>
<dbReference type="Gene3D" id="1.10.10.10">
    <property type="entry name" value="Winged helix-like DNA-binding domain superfamily/Winged helix DNA-binding domain"/>
    <property type="match status" value="1"/>
</dbReference>
<dbReference type="HOGENOM" id="CLU_097806_3_1_9"/>
<sequence length="116" mass="13753">MNQLTNIFKVLSDENRLRMIVLLYQEELCVCELSGILNVPQPRISQNLSRLRDLNLVDDERKEKFVFYSLKKENKILTDILKNIMGNLEYYPQLVVDKDRLEEKEAYLNQCCPIND</sequence>
<accession>Q24NC4</accession>
<dbReference type="SMART" id="SM00418">
    <property type="entry name" value="HTH_ARSR"/>
    <property type="match status" value="1"/>
</dbReference>
<reference evidence="5 6" key="1">
    <citation type="journal article" date="2006" name="J. Bacteriol.">
        <title>Complete genome sequence of the dehalorespiring bacterium Desulfitobacterium hafniense Y51 and comparison with Dehalococcoides ethenogenes 195.</title>
        <authorList>
            <person name="Nonaka H."/>
            <person name="Keresztes G."/>
            <person name="Shinoda Y."/>
            <person name="Ikenaga Y."/>
            <person name="Abe M."/>
            <person name="Naito K."/>
            <person name="Inatomi K."/>
            <person name="Furukawa K."/>
            <person name="Inui M."/>
            <person name="Yukawa H."/>
        </authorList>
    </citation>
    <scope>NUCLEOTIDE SEQUENCE [LARGE SCALE GENOMIC DNA]</scope>
    <source>
        <strain evidence="5 6">Y51</strain>
    </source>
</reference>
<dbReference type="InterPro" id="IPR036388">
    <property type="entry name" value="WH-like_DNA-bd_sf"/>
</dbReference>
<dbReference type="Proteomes" id="UP000001946">
    <property type="component" value="Chromosome"/>
</dbReference>
<keyword evidence="2" id="KW-0238">DNA-binding</keyword>
<dbReference type="PROSITE" id="PS50987">
    <property type="entry name" value="HTH_ARSR_2"/>
    <property type="match status" value="1"/>
</dbReference>
<dbReference type="STRING" id="138119.DSY4679"/>
<evidence type="ECO:0000256" key="2">
    <source>
        <dbReference type="ARBA" id="ARBA00023125"/>
    </source>
</evidence>
<dbReference type="PANTHER" id="PTHR33154">
    <property type="entry name" value="TRANSCRIPTIONAL REGULATOR, ARSR FAMILY"/>
    <property type="match status" value="1"/>
</dbReference>
<dbReference type="EMBL" id="AP008230">
    <property type="protein sequence ID" value="BAE86468.1"/>
    <property type="molecule type" value="Genomic_DNA"/>
</dbReference>
<dbReference type="InterPro" id="IPR001845">
    <property type="entry name" value="HTH_ArsR_DNA-bd_dom"/>
</dbReference>
<gene>
    <name evidence="5" type="ordered locus">DSY4679</name>
</gene>
<dbReference type="InterPro" id="IPR011991">
    <property type="entry name" value="ArsR-like_HTH"/>
</dbReference>
<organism evidence="5 6">
    <name type="scientific">Desulfitobacterium hafniense (strain Y51)</name>
    <dbReference type="NCBI Taxonomy" id="138119"/>
    <lineage>
        <taxon>Bacteria</taxon>
        <taxon>Bacillati</taxon>
        <taxon>Bacillota</taxon>
        <taxon>Clostridia</taxon>
        <taxon>Eubacteriales</taxon>
        <taxon>Desulfitobacteriaceae</taxon>
        <taxon>Desulfitobacterium</taxon>
    </lineage>
</organism>
<proteinExistence type="predicted"/>